<dbReference type="Proteomes" id="UP001221142">
    <property type="component" value="Unassembled WGS sequence"/>
</dbReference>
<comment type="caution">
    <text evidence="2">The sequence shown here is derived from an EMBL/GenBank/DDBJ whole genome shotgun (WGS) entry which is preliminary data.</text>
</comment>
<keyword evidence="3" id="KW-1185">Reference proteome</keyword>
<proteinExistence type="predicted"/>
<dbReference type="EMBL" id="JARKIF010000001">
    <property type="protein sequence ID" value="KAJ7650904.1"/>
    <property type="molecule type" value="Genomic_DNA"/>
</dbReference>
<sequence length="99" mass="10897">MHGVLEPYQRQIDADTNRLQEKIDRLSDEVSSTRKEAGGYKAGIGNIIQASRESQLRQLKELESLLGVVSNTVAEGEEDTATGKETLMGKFDLFEAARG</sequence>
<protein>
    <submittedName>
        <fullName evidence="2">Uncharacterized protein</fullName>
    </submittedName>
</protein>
<keyword evidence="1" id="KW-0175">Coiled coil</keyword>
<feature type="coiled-coil region" evidence="1">
    <location>
        <begin position="9"/>
        <end position="36"/>
    </location>
</feature>
<dbReference type="AlphaFoldDB" id="A0AAD7CKJ0"/>
<accession>A0AAD7CKJ0</accession>
<evidence type="ECO:0000313" key="2">
    <source>
        <dbReference type="EMBL" id="KAJ7650904.1"/>
    </source>
</evidence>
<evidence type="ECO:0000256" key="1">
    <source>
        <dbReference type="SAM" id="Coils"/>
    </source>
</evidence>
<reference evidence="2" key="1">
    <citation type="submission" date="2023-03" db="EMBL/GenBank/DDBJ databases">
        <title>Massive genome expansion in bonnet fungi (Mycena s.s.) driven by repeated elements and novel gene families across ecological guilds.</title>
        <authorList>
            <consortium name="Lawrence Berkeley National Laboratory"/>
            <person name="Harder C.B."/>
            <person name="Miyauchi S."/>
            <person name="Viragh M."/>
            <person name="Kuo A."/>
            <person name="Thoen E."/>
            <person name="Andreopoulos B."/>
            <person name="Lu D."/>
            <person name="Skrede I."/>
            <person name="Drula E."/>
            <person name="Henrissat B."/>
            <person name="Morin E."/>
            <person name="Kohler A."/>
            <person name="Barry K."/>
            <person name="LaButti K."/>
            <person name="Morin E."/>
            <person name="Salamov A."/>
            <person name="Lipzen A."/>
            <person name="Mereny Z."/>
            <person name="Hegedus B."/>
            <person name="Baldrian P."/>
            <person name="Stursova M."/>
            <person name="Weitz H."/>
            <person name="Taylor A."/>
            <person name="Grigoriev I.V."/>
            <person name="Nagy L.G."/>
            <person name="Martin F."/>
            <person name="Kauserud H."/>
        </authorList>
    </citation>
    <scope>NUCLEOTIDE SEQUENCE</scope>
    <source>
        <strain evidence="2">9284</strain>
    </source>
</reference>
<name>A0AAD7CKJ0_9AGAR</name>
<organism evidence="2 3">
    <name type="scientific">Roridomyces roridus</name>
    <dbReference type="NCBI Taxonomy" id="1738132"/>
    <lineage>
        <taxon>Eukaryota</taxon>
        <taxon>Fungi</taxon>
        <taxon>Dikarya</taxon>
        <taxon>Basidiomycota</taxon>
        <taxon>Agaricomycotina</taxon>
        <taxon>Agaricomycetes</taxon>
        <taxon>Agaricomycetidae</taxon>
        <taxon>Agaricales</taxon>
        <taxon>Marasmiineae</taxon>
        <taxon>Mycenaceae</taxon>
        <taxon>Roridomyces</taxon>
    </lineage>
</organism>
<gene>
    <name evidence="2" type="ORF">FB45DRAFT_1018273</name>
</gene>
<evidence type="ECO:0000313" key="3">
    <source>
        <dbReference type="Proteomes" id="UP001221142"/>
    </source>
</evidence>